<dbReference type="GO" id="GO:0051539">
    <property type="term" value="F:4 iron, 4 sulfur cluster binding"/>
    <property type="evidence" value="ECO:0007669"/>
    <property type="project" value="UniProtKB-UniRule"/>
</dbReference>
<dbReference type="GO" id="GO:0050992">
    <property type="term" value="P:dimethylallyl diphosphate biosynthetic process"/>
    <property type="evidence" value="ECO:0007669"/>
    <property type="project" value="UniProtKB-UniRule"/>
</dbReference>
<dbReference type="UniPathway" id="UPA00059">
    <property type="reaction ID" value="UER00105"/>
</dbReference>
<dbReference type="GO" id="GO:0019288">
    <property type="term" value="P:isopentenyl diphosphate biosynthetic process, methylerythritol 4-phosphate pathway"/>
    <property type="evidence" value="ECO:0007669"/>
    <property type="project" value="UniProtKB-UniRule"/>
</dbReference>
<feature type="binding site" evidence="5">
    <location>
        <position position="191"/>
    </location>
    <ligand>
        <name>[4Fe-4S] cluster</name>
        <dbReference type="ChEBI" id="CHEBI:49883"/>
    </ligand>
</feature>
<dbReference type="InterPro" id="IPR003451">
    <property type="entry name" value="LytB/IspH"/>
</dbReference>
<feature type="binding site" evidence="5">
    <location>
        <position position="219"/>
    </location>
    <ligand>
        <name>isopentenyl diphosphate</name>
        <dbReference type="ChEBI" id="CHEBI:128769"/>
    </ligand>
</feature>
<comment type="pathway">
    <text evidence="5">Isoprenoid biosynthesis; dimethylallyl diphosphate biosynthesis; dimethylallyl diphosphate from (2E)-4-hydroxy-3-methylbutenyl diphosphate: step 1/1.</text>
</comment>
<dbReference type="Proteomes" id="UP000184035">
    <property type="component" value="Unassembled WGS sequence"/>
</dbReference>
<proteinExistence type="inferred from homology"/>
<evidence type="ECO:0000313" key="6">
    <source>
        <dbReference type="EMBL" id="SHE92480.1"/>
    </source>
</evidence>
<feature type="binding site" evidence="5">
    <location>
        <position position="77"/>
    </location>
    <ligand>
        <name>dimethylallyl diphosphate</name>
        <dbReference type="ChEBI" id="CHEBI:57623"/>
    </ligand>
</feature>
<dbReference type="GO" id="GO:0051745">
    <property type="term" value="F:4-hydroxy-3-methylbut-2-enyl diphosphate reductase activity"/>
    <property type="evidence" value="ECO:0007669"/>
    <property type="project" value="UniProtKB-UniRule"/>
</dbReference>
<comment type="catalytic activity">
    <reaction evidence="5">
        <text>dimethylallyl diphosphate + 2 oxidized [2Fe-2S]-[ferredoxin] + H2O = (2E)-4-hydroxy-3-methylbut-2-enyl diphosphate + 2 reduced [2Fe-2S]-[ferredoxin] + 2 H(+)</text>
        <dbReference type="Rhea" id="RHEA:24825"/>
        <dbReference type="Rhea" id="RHEA-COMP:10000"/>
        <dbReference type="Rhea" id="RHEA-COMP:10001"/>
        <dbReference type="ChEBI" id="CHEBI:15377"/>
        <dbReference type="ChEBI" id="CHEBI:15378"/>
        <dbReference type="ChEBI" id="CHEBI:33737"/>
        <dbReference type="ChEBI" id="CHEBI:33738"/>
        <dbReference type="ChEBI" id="CHEBI:57623"/>
        <dbReference type="ChEBI" id="CHEBI:128753"/>
        <dbReference type="EC" id="1.17.7.4"/>
    </reaction>
</comment>
<dbReference type="Gene3D" id="3.40.50.11270">
    <property type="match status" value="1"/>
</dbReference>
<feature type="binding site" evidence="5">
    <location>
        <position position="219"/>
    </location>
    <ligand>
        <name>(2E)-4-hydroxy-3-methylbut-2-enyl diphosphate</name>
        <dbReference type="ChEBI" id="CHEBI:128753"/>
    </ligand>
</feature>
<feature type="binding site" evidence="5">
    <location>
        <position position="221"/>
    </location>
    <ligand>
        <name>(2E)-4-hydroxy-3-methylbut-2-enyl diphosphate</name>
        <dbReference type="ChEBI" id="CHEBI:128753"/>
    </ligand>
</feature>
<dbReference type="NCBIfam" id="NF009024">
    <property type="entry name" value="PRK12360.1"/>
    <property type="match status" value="1"/>
</dbReference>
<feature type="binding site" evidence="5">
    <location>
        <position position="42"/>
    </location>
    <ligand>
        <name>dimethylallyl diphosphate</name>
        <dbReference type="ChEBI" id="CHEBI:57623"/>
    </ligand>
</feature>
<dbReference type="PANTHER" id="PTHR30426">
    <property type="entry name" value="4-HYDROXY-3-METHYLBUT-2-ENYL DIPHOSPHATE REDUCTASE"/>
    <property type="match status" value="1"/>
</dbReference>
<reference evidence="6 7" key="1">
    <citation type="submission" date="2016-11" db="EMBL/GenBank/DDBJ databases">
        <authorList>
            <person name="Jaros S."/>
            <person name="Januszkiewicz K."/>
            <person name="Wedrychowicz H."/>
        </authorList>
    </citation>
    <scope>NUCLEOTIDE SEQUENCE [LARGE SCALE GENOMIC DNA]</scope>
    <source>
        <strain evidence="6 7">DSM 2631</strain>
    </source>
</reference>
<comment type="cofactor">
    <cofactor evidence="5">
        <name>[4Fe-4S] cluster</name>
        <dbReference type="ChEBI" id="CHEBI:49883"/>
    </cofactor>
    <text evidence="5">Binds 1 [4Fe-4S] cluster per subunit.</text>
</comment>
<feature type="binding site" evidence="5">
    <location>
        <position position="127"/>
    </location>
    <ligand>
        <name>(2E)-4-hydroxy-3-methylbut-2-enyl diphosphate</name>
        <dbReference type="ChEBI" id="CHEBI:128753"/>
    </ligand>
</feature>
<feature type="binding site" evidence="5">
    <location>
        <position position="221"/>
    </location>
    <ligand>
        <name>dimethylallyl diphosphate</name>
        <dbReference type="ChEBI" id="CHEBI:57623"/>
    </ligand>
</feature>
<feature type="binding site" evidence="5">
    <location>
        <position position="265"/>
    </location>
    <ligand>
        <name>dimethylallyl diphosphate</name>
        <dbReference type="ChEBI" id="CHEBI:57623"/>
    </ligand>
</feature>
<feature type="binding site" evidence="5">
    <location>
        <position position="99"/>
    </location>
    <ligand>
        <name>[4Fe-4S] cluster</name>
        <dbReference type="ChEBI" id="CHEBI:49883"/>
    </ligand>
</feature>
<dbReference type="OrthoDB" id="9804077at2"/>
<organism evidence="6 7">
    <name type="scientific">Clostridium fallax</name>
    <dbReference type="NCBI Taxonomy" id="1533"/>
    <lineage>
        <taxon>Bacteria</taxon>
        <taxon>Bacillati</taxon>
        <taxon>Bacillota</taxon>
        <taxon>Clostridia</taxon>
        <taxon>Eubacteriales</taxon>
        <taxon>Clostridiaceae</taxon>
        <taxon>Clostridium</taxon>
    </lineage>
</organism>
<comment type="pathway">
    <text evidence="5">Isoprenoid biosynthesis; isopentenyl diphosphate biosynthesis via DXP pathway; isopentenyl diphosphate from 1-deoxy-D-xylulose 5-phosphate: step 6/6.</text>
</comment>
<comment type="function">
    <text evidence="5">Catalyzes the conversion of 1-hydroxy-2-methyl-2-(E)-butenyl 4-diphosphate (HMBPP) into a mixture of isopentenyl diphosphate (IPP) and dimethylallyl diphosphate (DMAPP). Acts in the terminal step of the DOXP/MEP pathway for isoprenoid precursor biosynthesis.</text>
</comment>
<feature type="binding site" evidence="5">
    <location>
        <position position="220"/>
    </location>
    <ligand>
        <name>isopentenyl diphosphate</name>
        <dbReference type="ChEBI" id="CHEBI:128769"/>
    </ligand>
</feature>
<feature type="binding site" evidence="5">
    <location>
        <position position="265"/>
    </location>
    <ligand>
        <name>(2E)-4-hydroxy-3-methylbut-2-enyl diphosphate</name>
        <dbReference type="ChEBI" id="CHEBI:128753"/>
    </ligand>
</feature>
<feature type="binding site" evidence="5">
    <location>
        <position position="221"/>
    </location>
    <ligand>
        <name>isopentenyl diphosphate</name>
        <dbReference type="ChEBI" id="CHEBI:128769"/>
    </ligand>
</feature>
<dbReference type="PANTHER" id="PTHR30426:SF0">
    <property type="entry name" value="4-HYDROXY-3-METHYLBUT-2-ENYL DIPHOSPHATE REDUCTASE"/>
    <property type="match status" value="1"/>
</dbReference>
<keyword evidence="1 5" id="KW-0004">4Fe-4S</keyword>
<evidence type="ECO:0000256" key="1">
    <source>
        <dbReference type="ARBA" id="ARBA00022485"/>
    </source>
</evidence>
<keyword evidence="2 5" id="KW-0479">Metal-binding</keyword>
<feature type="binding site" evidence="5">
    <location>
        <position position="127"/>
    </location>
    <ligand>
        <name>dimethylallyl diphosphate</name>
        <dbReference type="ChEBI" id="CHEBI:57623"/>
    </ligand>
</feature>
<feature type="binding site" evidence="5">
    <location>
        <position position="219"/>
    </location>
    <ligand>
        <name>dimethylallyl diphosphate</name>
        <dbReference type="ChEBI" id="CHEBI:57623"/>
    </ligand>
</feature>
<dbReference type="EMBL" id="FQVM01000018">
    <property type="protein sequence ID" value="SHE92480.1"/>
    <property type="molecule type" value="Genomic_DNA"/>
</dbReference>
<dbReference type="EC" id="1.17.7.4" evidence="5"/>
<gene>
    <name evidence="5" type="primary">ispH</name>
    <name evidence="6" type="ORF">SAMN05443638_11820</name>
</gene>
<keyword evidence="5" id="KW-0414">Isoprene biosynthesis</keyword>
<evidence type="ECO:0000256" key="3">
    <source>
        <dbReference type="ARBA" id="ARBA00023004"/>
    </source>
</evidence>
<evidence type="ECO:0000313" key="7">
    <source>
        <dbReference type="Proteomes" id="UP000184035"/>
    </source>
</evidence>
<feature type="binding site" evidence="5">
    <location>
        <position position="77"/>
    </location>
    <ligand>
        <name>(2E)-4-hydroxy-3-methylbut-2-enyl diphosphate</name>
        <dbReference type="ChEBI" id="CHEBI:128753"/>
    </ligand>
</feature>
<dbReference type="AlphaFoldDB" id="A0A1M4XGF0"/>
<feature type="binding site" evidence="5">
    <location>
        <position position="220"/>
    </location>
    <ligand>
        <name>dimethylallyl diphosphate</name>
        <dbReference type="ChEBI" id="CHEBI:57623"/>
    </ligand>
</feature>
<evidence type="ECO:0000256" key="2">
    <source>
        <dbReference type="ARBA" id="ARBA00022723"/>
    </source>
</evidence>
<evidence type="ECO:0000256" key="4">
    <source>
        <dbReference type="ARBA" id="ARBA00023014"/>
    </source>
</evidence>
<dbReference type="STRING" id="1533.SAMN05443638_11820"/>
<feature type="active site" description="Proton donor" evidence="5">
    <location>
        <position position="129"/>
    </location>
</feature>
<accession>A0A1M4XGF0</accession>
<dbReference type="NCBIfam" id="NF002187">
    <property type="entry name" value="PRK01045.1-1"/>
    <property type="match status" value="1"/>
</dbReference>
<protein>
    <recommendedName>
        <fullName evidence="5">4-hydroxy-3-methylbut-2-enyl diphosphate reductase</fullName>
        <shortName evidence="5">HMBPP reductase</shortName>
        <ecNumber evidence="5">1.17.7.4</ecNumber>
    </recommendedName>
</protein>
<feature type="binding site" evidence="5">
    <location>
        <position position="127"/>
    </location>
    <ligand>
        <name>isopentenyl diphosphate</name>
        <dbReference type="ChEBI" id="CHEBI:128769"/>
    </ligand>
</feature>
<keyword evidence="3 5" id="KW-0408">Iron</keyword>
<dbReference type="HAMAP" id="MF_00191">
    <property type="entry name" value="IspH"/>
    <property type="match status" value="1"/>
</dbReference>
<dbReference type="Gene3D" id="3.40.1010.20">
    <property type="entry name" value="4-hydroxy-3-methylbut-2-enyl diphosphate reductase, catalytic domain"/>
    <property type="match status" value="2"/>
</dbReference>
<dbReference type="CDD" id="cd13944">
    <property type="entry name" value="lytB_ispH"/>
    <property type="match status" value="1"/>
</dbReference>
<feature type="binding site" evidence="5">
    <location>
        <position position="163"/>
    </location>
    <ligand>
        <name>(2E)-4-hydroxy-3-methylbut-2-enyl diphosphate</name>
        <dbReference type="ChEBI" id="CHEBI:128753"/>
    </ligand>
</feature>
<dbReference type="NCBIfam" id="TIGR00216">
    <property type="entry name" value="ispH_lytB"/>
    <property type="match status" value="1"/>
</dbReference>
<feature type="binding site" evidence="5">
    <location>
        <position position="42"/>
    </location>
    <ligand>
        <name>isopentenyl diphosphate</name>
        <dbReference type="ChEBI" id="CHEBI:128769"/>
    </ligand>
</feature>
<feature type="binding site" evidence="5">
    <location>
        <position position="220"/>
    </location>
    <ligand>
        <name>(2E)-4-hydroxy-3-methylbut-2-enyl diphosphate</name>
        <dbReference type="ChEBI" id="CHEBI:128753"/>
    </ligand>
</feature>
<feature type="binding site" evidence="5">
    <location>
        <position position="77"/>
    </location>
    <ligand>
        <name>isopentenyl diphosphate</name>
        <dbReference type="ChEBI" id="CHEBI:128769"/>
    </ligand>
</feature>
<dbReference type="UniPathway" id="UPA00056">
    <property type="reaction ID" value="UER00097"/>
</dbReference>
<keyword evidence="4 5" id="KW-0411">Iron-sulfur</keyword>
<feature type="binding site" evidence="5">
    <location>
        <position position="42"/>
    </location>
    <ligand>
        <name>(2E)-4-hydroxy-3-methylbut-2-enyl diphosphate</name>
        <dbReference type="ChEBI" id="CHEBI:128753"/>
    </ligand>
</feature>
<comment type="similarity">
    <text evidence="5">Belongs to the IspH family.</text>
</comment>
<comment type="catalytic activity">
    <reaction evidence="5">
        <text>isopentenyl diphosphate + 2 oxidized [2Fe-2S]-[ferredoxin] + H2O = (2E)-4-hydroxy-3-methylbut-2-enyl diphosphate + 2 reduced [2Fe-2S]-[ferredoxin] + 2 H(+)</text>
        <dbReference type="Rhea" id="RHEA:24488"/>
        <dbReference type="Rhea" id="RHEA-COMP:10000"/>
        <dbReference type="Rhea" id="RHEA-COMP:10001"/>
        <dbReference type="ChEBI" id="CHEBI:15377"/>
        <dbReference type="ChEBI" id="CHEBI:15378"/>
        <dbReference type="ChEBI" id="CHEBI:33737"/>
        <dbReference type="ChEBI" id="CHEBI:33738"/>
        <dbReference type="ChEBI" id="CHEBI:128753"/>
        <dbReference type="ChEBI" id="CHEBI:128769"/>
        <dbReference type="EC" id="1.17.7.4"/>
    </reaction>
</comment>
<name>A0A1M4XGF0_9CLOT</name>
<dbReference type="GO" id="GO:0016114">
    <property type="term" value="P:terpenoid biosynthetic process"/>
    <property type="evidence" value="ECO:0007669"/>
    <property type="project" value="UniProtKB-UniRule"/>
</dbReference>
<dbReference type="GO" id="GO:0046872">
    <property type="term" value="F:metal ion binding"/>
    <property type="evidence" value="ECO:0007669"/>
    <property type="project" value="UniProtKB-KW"/>
</dbReference>
<dbReference type="Pfam" id="PF02401">
    <property type="entry name" value="LYTB"/>
    <property type="match status" value="1"/>
</dbReference>
<sequence>MQKVILSKNAGFCFGVKRAVDEALKTQKEFNKKIYTLGPLIHNGDVVSMLENNNIYSITLDEINNLLEGDIILIRSHGVSKKVMELLESKKLKVINATCPYVTNIQKKAEKYSNEGYEIVILGDKNHPEVVGINGWCNDSAIITPDGNFSNKLPNRVCVLSQTTERAENWQKTLSSLSLKTKEILAFNTICSATEVRQKSAFELSKEVDVMFVVGGKNSSNTTKLFKICKENCLNTFHIENLEDLKEIDKNLWKNKTIGITAGASTPQWIIDEIFQYLK</sequence>
<evidence type="ECO:0000256" key="5">
    <source>
        <dbReference type="HAMAP-Rule" id="MF_00191"/>
    </source>
</evidence>
<feature type="binding site" evidence="5">
    <location>
        <position position="265"/>
    </location>
    <ligand>
        <name>isopentenyl diphosphate</name>
        <dbReference type="ChEBI" id="CHEBI:128769"/>
    </ligand>
</feature>
<keyword evidence="7" id="KW-1185">Reference proteome</keyword>
<feature type="binding site" evidence="5">
    <location>
        <position position="13"/>
    </location>
    <ligand>
        <name>[4Fe-4S] cluster</name>
        <dbReference type="ChEBI" id="CHEBI:49883"/>
    </ligand>
</feature>
<keyword evidence="5" id="KW-0560">Oxidoreductase</keyword>